<keyword evidence="1" id="KW-1133">Transmembrane helix</keyword>
<reference evidence="3" key="1">
    <citation type="submission" date="2016-11" db="UniProtKB">
        <authorList>
            <consortium name="WormBaseParasite"/>
        </authorList>
    </citation>
    <scope>IDENTIFICATION</scope>
</reference>
<keyword evidence="1" id="KW-0812">Transmembrane</keyword>
<dbReference type="AlphaFoldDB" id="A0A1I7WL48"/>
<keyword evidence="1" id="KW-0472">Membrane</keyword>
<evidence type="ECO:0000256" key="1">
    <source>
        <dbReference type="SAM" id="Phobius"/>
    </source>
</evidence>
<feature type="transmembrane region" description="Helical" evidence="1">
    <location>
        <begin position="12"/>
        <end position="34"/>
    </location>
</feature>
<dbReference type="WBParaSite" id="Hba_05864">
    <property type="protein sequence ID" value="Hba_05864"/>
    <property type="gene ID" value="Hba_05864"/>
</dbReference>
<evidence type="ECO:0000313" key="3">
    <source>
        <dbReference type="WBParaSite" id="Hba_05864"/>
    </source>
</evidence>
<evidence type="ECO:0000313" key="2">
    <source>
        <dbReference type="Proteomes" id="UP000095283"/>
    </source>
</evidence>
<name>A0A1I7WL48_HETBA</name>
<organism evidence="2 3">
    <name type="scientific">Heterorhabditis bacteriophora</name>
    <name type="common">Entomopathogenic nematode worm</name>
    <dbReference type="NCBI Taxonomy" id="37862"/>
    <lineage>
        <taxon>Eukaryota</taxon>
        <taxon>Metazoa</taxon>
        <taxon>Ecdysozoa</taxon>
        <taxon>Nematoda</taxon>
        <taxon>Chromadorea</taxon>
        <taxon>Rhabditida</taxon>
        <taxon>Rhabditina</taxon>
        <taxon>Rhabditomorpha</taxon>
        <taxon>Strongyloidea</taxon>
        <taxon>Heterorhabditidae</taxon>
        <taxon>Heterorhabditis</taxon>
    </lineage>
</organism>
<sequence>MVHVKNFYLSYIFPSLFVCMESSLVCMEYVNYFLTANRNIGFFWNKLEYRATRIQIMKRSAIS</sequence>
<proteinExistence type="predicted"/>
<accession>A0A1I7WL48</accession>
<protein>
    <submittedName>
        <fullName evidence="3">Secreted protein</fullName>
    </submittedName>
</protein>
<keyword evidence="2" id="KW-1185">Reference proteome</keyword>
<dbReference type="Proteomes" id="UP000095283">
    <property type="component" value="Unplaced"/>
</dbReference>